<dbReference type="EMBL" id="HG996476">
    <property type="protein sequence ID" value="CAG1854620.1"/>
    <property type="molecule type" value="Genomic_DNA"/>
</dbReference>
<keyword evidence="3" id="KW-1185">Reference proteome</keyword>
<accession>A0A804L0G5</accession>
<sequence length="56" mass="6224">MAPGWIGRSGRARRWAGNRVYEGGGVRCNSWVVFAPWKSLTRGAGTEFGILMLRMP</sequence>
<dbReference type="AlphaFoldDB" id="A0A804L0G5"/>
<proteinExistence type="predicted"/>
<evidence type="ECO:0000313" key="2">
    <source>
        <dbReference type="EnsemblPlants" id="Ma10_p26020.1"/>
    </source>
</evidence>
<dbReference type="EnsemblPlants" id="Ma10_t26020.1">
    <property type="protein sequence ID" value="Ma10_p26020.1"/>
    <property type="gene ID" value="Ma10_g26020"/>
</dbReference>
<dbReference type="Proteomes" id="UP000012960">
    <property type="component" value="Unplaced"/>
</dbReference>
<evidence type="ECO:0000313" key="3">
    <source>
        <dbReference type="Proteomes" id="UP000012960"/>
    </source>
</evidence>
<dbReference type="Gramene" id="Ma10_t26020.1">
    <property type="protein sequence ID" value="Ma10_p26020.1"/>
    <property type="gene ID" value="Ma10_g26020"/>
</dbReference>
<name>A0A804L0G5_MUSAM</name>
<evidence type="ECO:0000313" key="1">
    <source>
        <dbReference type="EMBL" id="CAG1854620.1"/>
    </source>
</evidence>
<gene>
    <name evidence="1" type="ORF">GSMUA_328460.1</name>
</gene>
<organism evidence="2 3">
    <name type="scientific">Musa acuminata subsp. malaccensis</name>
    <name type="common">Wild banana</name>
    <name type="synonym">Musa malaccensis</name>
    <dbReference type="NCBI Taxonomy" id="214687"/>
    <lineage>
        <taxon>Eukaryota</taxon>
        <taxon>Viridiplantae</taxon>
        <taxon>Streptophyta</taxon>
        <taxon>Embryophyta</taxon>
        <taxon>Tracheophyta</taxon>
        <taxon>Spermatophyta</taxon>
        <taxon>Magnoliopsida</taxon>
        <taxon>Liliopsida</taxon>
        <taxon>Zingiberales</taxon>
        <taxon>Musaceae</taxon>
        <taxon>Musa</taxon>
    </lineage>
</organism>
<reference evidence="1" key="1">
    <citation type="submission" date="2021-03" db="EMBL/GenBank/DDBJ databases">
        <authorList>
            <consortium name="Genoscope - CEA"/>
            <person name="William W."/>
        </authorList>
    </citation>
    <scope>NUCLEOTIDE SEQUENCE</scope>
    <source>
        <strain evidence="1">Doubled-haploid Pahang</strain>
    </source>
</reference>
<reference evidence="2" key="2">
    <citation type="submission" date="2021-05" db="UniProtKB">
        <authorList>
            <consortium name="EnsemblPlants"/>
        </authorList>
    </citation>
    <scope>IDENTIFICATION</scope>
    <source>
        <strain evidence="2">subsp. malaccensis</strain>
    </source>
</reference>
<dbReference type="InParanoid" id="A0A804L0G5"/>
<protein>
    <submittedName>
        <fullName evidence="1">(wild Malaysian banana) hypothetical protein</fullName>
    </submittedName>
</protein>